<dbReference type="PANTHER" id="PTHR46042:SF1">
    <property type="entry name" value="DIPHTHINE METHYLTRANSFERASE"/>
    <property type="match status" value="1"/>
</dbReference>
<dbReference type="Proteomes" id="UP000807469">
    <property type="component" value="Unassembled WGS sequence"/>
</dbReference>
<organism evidence="4 5">
    <name type="scientific">Pholiota conissans</name>
    <dbReference type="NCBI Taxonomy" id="109636"/>
    <lineage>
        <taxon>Eukaryota</taxon>
        <taxon>Fungi</taxon>
        <taxon>Dikarya</taxon>
        <taxon>Basidiomycota</taxon>
        <taxon>Agaricomycotina</taxon>
        <taxon>Agaricomycetes</taxon>
        <taxon>Agaricomycetidae</taxon>
        <taxon>Agaricales</taxon>
        <taxon>Agaricineae</taxon>
        <taxon>Strophariaceae</taxon>
        <taxon>Pholiota</taxon>
    </lineage>
</organism>
<dbReference type="InterPro" id="IPR036322">
    <property type="entry name" value="WD40_repeat_dom_sf"/>
</dbReference>
<sequence>MLTFDTDLPADSLEFCPQVGFEDIFVCGTYKLVDSDRRSNPKVEGDAVVISESKNTVQGPQTRKGQCLLFRITKNPEDEFRQIQRFNLPAILDMKWGHRSGAVPPILAIADSEGSITVHEWREQSMTQIDSIRCATSDTLVLSIDWSNRRRQDASPGTLIASLSNGSLCILTSTETGSMAITNTWHAHDHEPWVAAWNYWNTNIIYSGKSLLWRGDDLKLKAWDVRQGFESPAFVNKRFDAGVTSIQSHPYIEHLLAVGSYDNTVKLFDTRKLSTVMTEADVGGGAWRIKWCPSFERKSDLLVASMHDGFKVMRFGSNNENSDWSSFSGASEIVNRNDEHESMAYGADWCYGGQLANGKSIVGGCSFYDHKIYIWSA</sequence>
<evidence type="ECO:0000313" key="5">
    <source>
        <dbReference type="Proteomes" id="UP000807469"/>
    </source>
</evidence>
<dbReference type="OrthoDB" id="1930760at2759"/>
<dbReference type="SUPFAM" id="SSF50978">
    <property type="entry name" value="WD40 repeat-like"/>
    <property type="match status" value="1"/>
</dbReference>
<dbReference type="GO" id="GO:0017183">
    <property type="term" value="P:protein histidyl modification to diphthamide"/>
    <property type="evidence" value="ECO:0007669"/>
    <property type="project" value="TreeGrafter"/>
</dbReference>
<comment type="pathway">
    <text evidence="3">Protein modification.</text>
</comment>
<accession>A0A9P5Z8M2</accession>
<dbReference type="AlphaFoldDB" id="A0A9P5Z8M2"/>
<dbReference type="GO" id="GO:0005737">
    <property type="term" value="C:cytoplasm"/>
    <property type="evidence" value="ECO:0007669"/>
    <property type="project" value="TreeGrafter"/>
</dbReference>
<protein>
    <submittedName>
        <fullName evidence="4">WD40 repeat-like protein</fullName>
    </submittedName>
</protein>
<dbReference type="EMBL" id="MU155179">
    <property type="protein sequence ID" value="KAF9481426.1"/>
    <property type="molecule type" value="Genomic_DNA"/>
</dbReference>
<dbReference type="Gene3D" id="2.130.10.10">
    <property type="entry name" value="YVTN repeat-like/Quinoprotein amine dehydrogenase"/>
    <property type="match status" value="1"/>
</dbReference>
<evidence type="ECO:0000256" key="1">
    <source>
        <dbReference type="ARBA" id="ARBA00022574"/>
    </source>
</evidence>
<dbReference type="PANTHER" id="PTHR46042">
    <property type="entry name" value="DIPHTHINE METHYLTRANSFERASE"/>
    <property type="match status" value="1"/>
</dbReference>
<evidence type="ECO:0000256" key="2">
    <source>
        <dbReference type="ARBA" id="ARBA00022737"/>
    </source>
</evidence>
<evidence type="ECO:0000313" key="4">
    <source>
        <dbReference type="EMBL" id="KAF9481426.1"/>
    </source>
</evidence>
<reference evidence="4" key="1">
    <citation type="submission" date="2020-11" db="EMBL/GenBank/DDBJ databases">
        <authorList>
            <consortium name="DOE Joint Genome Institute"/>
            <person name="Ahrendt S."/>
            <person name="Riley R."/>
            <person name="Andreopoulos W."/>
            <person name="Labutti K."/>
            <person name="Pangilinan J."/>
            <person name="Ruiz-Duenas F.J."/>
            <person name="Barrasa J.M."/>
            <person name="Sanchez-Garcia M."/>
            <person name="Camarero S."/>
            <person name="Miyauchi S."/>
            <person name="Serrano A."/>
            <person name="Linde D."/>
            <person name="Babiker R."/>
            <person name="Drula E."/>
            <person name="Ayuso-Fernandez I."/>
            <person name="Pacheco R."/>
            <person name="Padilla G."/>
            <person name="Ferreira P."/>
            <person name="Barriuso J."/>
            <person name="Kellner H."/>
            <person name="Castanera R."/>
            <person name="Alfaro M."/>
            <person name="Ramirez L."/>
            <person name="Pisabarro A.G."/>
            <person name="Kuo A."/>
            <person name="Tritt A."/>
            <person name="Lipzen A."/>
            <person name="He G."/>
            <person name="Yan M."/>
            <person name="Ng V."/>
            <person name="Cullen D."/>
            <person name="Martin F."/>
            <person name="Rosso M.-N."/>
            <person name="Henrissat B."/>
            <person name="Hibbett D."/>
            <person name="Martinez A.T."/>
            <person name="Grigoriev I.V."/>
        </authorList>
    </citation>
    <scope>NUCLEOTIDE SEQUENCE</scope>
    <source>
        <strain evidence="4">CIRM-BRFM 674</strain>
    </source>
</reference>
<evidence type="ECO:0000256" key="3">
    <source>
        <dbReference type="ARBA" id="ARBA00043952"/>
    </source>
</evidence>
<keyword evidence="2" id="KW-0677">Repeat</keyword>
<comment type="caution">
    <text evidence="4">The sequence shown here is derived from an EMBL/GenBank/DDBJ whole genome shotgun (WGS) entry which is preliminary data.</text>
</comment>
<name>A0A9P5Z8M2_9AGAR</name>
<keyword evidence="1" id="KW-0853">WD repeat</keyword>
<proteinExistence type="predicted"/>
<dbReference type="InterPro" id="IPR052415">
    <property type="entry name" value="Diphthine_MTase"/>
</dbReference>
<keyword evidence="5" id="KW-1185">Reference proteome</keyword>
<gene>
    <name evidence="4" type="ORF">BDN70DRAFT_831223</name>
</gene>
<dbReference type="InterPro" id="IPR015943">
    <property type="entry name" value="WD40/YVTN_repeat-like_dom_sf"/>
</dbReference>
<dbReference type="GO" id="GO:0061685">
    <property type="term" value="F:diphthine methylesterase activity"/>
    <property type="evidence" value="ECO:0007669"/>
    <property type="project" value="TreeGrafter"/>
</dbReference>